<dbReference type="GO" id="GO:0016567">
    <property type="term" value="P:protein ubiquitination"/>
    <property type="evidence" value="ECO:0007669"/>
    <property type="project" value="TreeGrafter"/>
</dbReference>
<dbReference type="InterPro" id="IPR001680">
    <property type="entry name" value="WD40_rpt"/>
</dbReference>
<dbReference type="PANTHER" id="PTHR14205">
    <property type="entry name" value="WD-REPEAT PROTEIN"/>
    <property type="match status" value="1"/>
</dbReference>
<reference evidence="5 6" key="1">
    <citation type="journal article" date="2020" name="Nat. Food">
        <title>A phased Vanilla planifolia genome enables genetic improvement of flavour and production.</title>
        <authorList>
            <person name="Hasing T."/>
            <person name="Tang H."/>
            <person name="Brym M."/>
            <person name="Khazi F."/>
            <person name="Huang T."/>
            <person name="Chambers A.H."/>
        </authorList>
    </citation>
    <scope>NUCLEOTIDE SEQUENCE [LARGE SCALE GENOMIC DNA]</scope>
    <source>
        <tissue evidence="5">Leaf</tissue>
    </source>
</reference>
<protein>
    <recommendedName>
        <fullName evidence="4">EIPR1-like beta-propeller domain-containing protein</fullName>
    </recommendedName>
</protein>
<evidence type="ECO:0000259" key="4">
    <source>
        <dbReference type="Pfam" id="PF23609"/>
    </source>
</evidence>
<proteinExistence type="inferred from homology"/>
<dbReference type="Proteomes" id="UP000639772">
    <property type="component" value="Unassembled WGS sequence"/>
</dbReference>
<dbReference type="SUPFAM" id="SSF50978">
    <property type="entry name" value="WD40 repeat-like"/>
    <property type="match status" value="1"/>
</dbReference>
<dbReference type="FunFam" id="2.130.10.10:FF:000352">
    <property type="entry name" value="WD repeat-containing protein DWA2"/>
    <property type="match status" value="1"/>
</dbReference>
<dbReference type="InterPro" id="IPR059104">
    <property type="entry name" value="Beta-prop_EIPR1-like"/>
</dbReference>
<keyword evidence="2" id="KW-0853">WD repeat</keyword>
<sequence>MQNGSTGIVYGGLKYQARCIADVSADPDNTSFLAGTLSLKEENEVHLIRLSPSGTELVCEGLFYHPNEIWDLKSCPFDSRIFSTVFTSGETYGAAIWGIPELYGQSNAPQLEEVVSLNEHMSKVKCVLWWPRGRHDKVISIDEGNIILWNIDSSSKTAKVISKESVGMLHRLSGGSWDPHSRHIVSTICDSSLQCWDLRTMKKSTSIENAHFRDMDYNPKKQHIIVTAEDGSGVHVWDLRKPSFPLSDMPGHVHWTWAVRYNPEYAELILSAGTDSSVNLLALTTGSNDSSHESVVDYEVLPVDTFLHSYGDYEDSVYGIAWSFREPTIFASLSYDGRVVVESVRPYLQKKL</sequence>
<dbReference type="PANTHER" id="PTHR14205:SF15">
    <property type="entry name" value="EARP AND GARP COMPLEX-INTERACTING PROTEIN 1"/>
    <property type="match status" value="1"/>
</dbReference>
<comment type="similarity">
    <text evidence="1">Belongs to the WD repeat EIPR1 family.</text>
</comment>
<dbReference type="AlphaFoldDB" id="A0A835V710"/>
<evidence type="ECO:0000313" key="5">
    <source>
        <dbReference type="EMBL" id="KAG0486115.1"/>
    </source>
</evidence>
<dbReference type="InterPro" id="IPR015943">
    <property type="entry name" value="WD40/YVTN_repeat-like_dom_sf"/>
</dbReference>
<feature type="domain" description="EIPR1-like beta-propeller" evidence="4">
    <location>
        <begin position="5"/>
        <end position="280"/>
    </location>
</feature>
<evidence type="ECO:0000256" key="1">
    <source>
        <dbReference type="ARBA" id="ARBA00005672"/>
    </source>
</evidence>
<dbReference type="OrthoDB" id="196957at2759"/>
<dbReference type="InterPro" id="IPR040323">
    <property type="entry name" value="EIPR1"/>
</dbReference>
<dbReference type="EMBL" id="JADCNM010000004">
    <property type="protein sequence ID" value="KAG0486115.1"/>
    <property type="molecule type" value="Genomic_DNA"/>
</dbReference>
<evidence type="ECO:0000256" key="3">
    <source>
        <dbReference type="ARBA" id="ARBA00022737"/>
    </source>
</evidence>
<evidence type="ECO:0000313" key="6">
    <source>
        <dbReference type="Proteomes" id="UP000639772"/>
    </source>
</evidence>
<comment type="caution">
    <text evidence="5">The sequence shown here is derived from an EMBL/GenBank/DDBJ whole genome shotgun (WGS) entry which is preliminary data.</text>
</comment>
<evidence type="ECO:0000256" key="2">
    <source>
        <dbReference type="ARBA" id="ARBA00022574"/>
    </source>
</evidence>
<gene>
    <name evidence="5" type="ORF">HPP92_008210</name>
</gene>
<keyword evidence="3" id="KW-0677">Repeat</keyword>
<dbReference type="Gene3D" id="2.130.10.10">
    <property type="entry name" value="YVTN repeat-like/Quinoprotein amine dehydrogenase"/>
    <property type="match status" value="1"/>
</dbReference>
<dbReference type="SMART" id="SM00320">
    <property type="entry name" value="WD40"/>
    <property type="match status" value="5"/>
</dbReference>
<organism evidence="5 6">
    <name type="scientific">Vanilla planifolia</name>
    <name type="common">Vanilla</name>
    <dbReference type="NCBI Taxonomy" id="51239"/>
    <lineage>
        <taxon>Eukaryota</taxon>
        <taxon>Viridiplantae</taxon>
        <taxon>Streptophyta</taxon>
        <taxon>Embryophyta</taxon>
        <taxon>Tracheophyta</taxon>
        <taxon>Spermatophyta</taxon>
        <taxon>Magnoliopsida</taxon>
        <taxon>Liliopsida</taxon>
        <taxon>Asparagales</taxon>
        <taxon>Orchidaceae</taxon>
        <taxon>Vanilloideae</taxon>
        <taxon>Vanilleae</taxon>
        <taxon>Vanilla</taxon>
    </lineage>
</organism>
<accession>A0A835V710</accession>
<name>A0A835V710_VANPL</name>
<dbReference type="InterPro" id="IPR036322">
    <property type="entry name" value="WD40_repeat_dom_sf"/>
</dbReference>
<dbReference type="Pfam" id="PF23609">
    <property type="entry name" value="Beta-prop_EIPR1"/>
    <property type="match status" value="1"/>
</dbReference>